<feature type="transmembrane region" description="Helical" evidence="1">
    <location>
        <begin position="110"/>
        <end position="129"/>
    </location>
</feature>
<keyword evidence="3" id="KW-1185">Reference proteome</keyword>
<feature type="transmembrane region" description="Helical" evidence="1">
    <location>
        <begin position="57"/>
        <end position="76"/>
    </location>
</feature>
<name>A0A8H7WKV8_9HELO</name>
<organism evidence="2 3">
    <name type="scientific">Cadophora malorum</name>
    <dbReference type="NCBI Taxonomy" id="108018"/>
    <lineage>
        <taxon>Eukaryota</taxon>
        <taxon>Fungi</taxon>
        <taxon>Dikarya</taxon>
        <taxon>Ascomycota</taxon>
        <taxon>Pezizomycotina</taxon>
        <taxon>Leotiomycetes</taxon>
        <taxon>Helotiales</taxon>
        <taxon>Ploettnerulaceae</taxon>
        <taxon>Cadophora</taxon>
    </lineage>
</organism>
<reference evidence="2" key="1">
    <citation type="submission" date="2021-02" db="EMBL/GenBank/DDBJ databases">
        <title>Genome sequence Cadophora malorum strain M34.</title>
        <authorList>
            <person name="Stefanovic E."/>
            <person name="Vu D."/>
            <person name="Scully C."/>
            <person name="Dijksterhuis J."/>
            <person name="Roader J."/>
            <person name="Houbraken J."/>
        </authorList>
    </citation>
    <scope>NUCLEOTIDE SEQUENCE</scope>
    <source>
        <strain evidence="2">M34</strain>
    </source>
</reference>
<proteinExistence type="predicted"/>
<dbReference type="EMBL" id="JAFJYH010000002">
    <property type="protein sequence ID" value="KAG4426528.1"/>
    <property type="molecule type" value="Genomic_DNA"/>
</dbReference>
<feature type="transmembrane region" description="Helical" evidence="1">
    <location>
        <begin position="28"/>
        <end position="45"/>
    </location>
</feature>
<dbReference type="OrthoDB" id="3558163at2759"/>
<keyword evidence="1" id="KW-1133">Transmembrane helix</keyword>
<gene>
    <name evidence="2" type="ORF">IFR04_000410</name>
</gene>
<keyword evidence="1" id="KW-0472">Membrane</keyword>
<evidence type="ECO:0000256" key="1">
    <source>
        <dbReference type="SAM" id="Phobius"/>
    </source>
</evidence>
<dbReference type="AlphaFoldDB" id="A0A8H7WKV8"/>
<evidence type="ECO:0000313" key="2">
    <source>
        <dbReference type="EMBL" id="KAG4426528.1"/>
    </source>
</evidence>
<accession>A0A8H7WKV8</accession>
<keyword evidence="1" id="KW-0812">Transmembrane</keyword>
<evidence type="ECO:0000313" key="3">
    <source>
        <dbReference type="Proteomes" id="UP000664132"/>
    </source>
</evidence>
<protein>
    <submittedName>
        <fullName evidence="2">Uncharacterized protein</fullName>
    </submittedName>
</protein>
<dbReference type="Proteomes" id="UP000664132">
    <property type="component" value="Unassembled WGS sequence"/>
</dbReference>
<feature type="transmembrane region" description="Helical" evidence="1">
    <location>
        <begin position="88"/>
        <end position="104"/>
    </location>
</feature>
<sequence length="246" mass="26056">MDNFRGGAIAMLMPATTRLGRFQNFADTHLVALACAVMFASAVALPSFSSSALGLKGLYKITLSLFMFSAVSFGLMHRTEIKDNIGPGLAVCLPTAFAALLTLRPSLEDFASYIPISAAISTMVITYLVPWARKSFRAWEIPSGITIGDLIRAGHRSGFSGSDGASVGSHSTRSSVSNRSSGFRLWIGTNPDSIELAHVGHVGEYDLAAVPPFREAMSISDLESGLHPGSSQASIASIDSTDRLLV</sequence>
<comment type="caution">
    <text evidence="2">The sequence shown here is derived from an EMBL/GenBank/DDBJ whole genome shotgun (WGS) entry which is preliminary data.</text>
</comment>